<evidence type="ECO:0000313" key="2">
    <source>
        <dbReference type="EMBL" id="TDE04587.1"/>
    </source>
</evidence>
<proteinExistence type="predicted"/>
<name>A0A4R5CXS4_9FLAO</name>
<dbReference type="Gene3D" id="3.90.550.10">
    <property type="entry name" value="Spore Coat Polysaccharide Biosynthesis Protein SpsA, Chain A"/>
    <property type="match status" value="1"/>
</dbReference>
<evidence type="ECO:0000313" key="3">
    <source>
        <dbReference type="Proteomes" id="UP000294597"/>
    </source>
</evidence>
<keyword evidence="3" id="KW-1185">Reference proteome</keyword>
<reference evidence="2 3" key="1">
    <citation type="submission" date="2019-03" db="EMBL/GenBank/DDBJ databases">
        <title>Flavobacterium TSA-D2 sp. nov., isolated from arctic soil.</title>
        <authorList>
            <person name="Chaudhary D.K."/>
        </authorList>
    </citation>
    <scope>NUCLEOTIDE SEQUENCE [LARGE SCALE GENOMIC DNA]</scope>
    <source>
        <strain evidence="2 3">TSA-D2</strain>
    </source>
</reference>
<dbReference type="GO" id="GO:0016740">
    <property type="term" value="F:transferase activity"/>
    <property type="evidence" value="ECO:0007669"/>
    <property type="project" value="UniProtKB-KW"/>
</dbReference>
<dbReference type="CDD" id="cd00761">
    <property type="entry name" value="Glyco_tranf_GTA_type"/>
    <property type="match status" value="1"/>
</dbReference>
<dbReference type="InterPro" id="IPR001173">
    <property type="entry name" value="Glyco_trans_2-like"/>
</dbReference>
<protein>
    <submittedName>
        <fullName evidence="2">Glycosyltransferase family 2 protein</fullName>
    </submittedName>
</protein>
<accession>A0A4R5CXS4</accession>
<dbReference type="SUPFAM" id="SSF53448">
    <property type="entry name" value="Nucleotide-diphospho-sugar transferases"/>
    <property type="match status" value="1"/>
</dbReference>
<dbReference type="AlphaFoldDB" id="A0A4R5CXS4"/>
<keyword evidence="2" id="KW-0808">Transferase</keyword>
<organism evidence="2 3">
    <name type="scientific">Flavobacterium hiemivividum</name>
    <dbReference type="NCBI Taxonomy" id="2541734"/>
    <lineage>
        <taxon>Bacteria</taxon>
        <taxon>Pseudomonadati</taxon>
        <taxon>Bacteroidota</taxon>
        <taxon>Flavobacteriia</taxon>
        <taxon>Flavobacteriales</taxon>
        <taxon>Flavobacteriaceae</taxon>
        <taxon>Flavobacterium</taxon>
    </lineage>
</organism>
<comment type="caution">
    <text evidence="2">The sequence shown here is derived from an EMBL/GenBank/DDBJ whole genome shotgun (WGS) entry which is preliminary data.</text>
</comment>
<dbReference type="Pfam" id="PF00535">
    <property type="entry name" value="Glycos_transf_2"/>
    <property type="match status" value="1"/>
</dbReference>
<dbReference type="Proteomes" id="UP000294597">
    <property type="component" value="Unassembled WGS sequence"/>
</dbReference>
<dbReference type="InterPro" id="IPR029044">
    <property type="entry name" value="Nucleotide-diphossugar_trans"/>
</dbReference>
<evidence type="ECO:0000259" key="1">
    <source>
        <dbReference type="Pfam" id="PF00535"/>
    </source>
</evidence>
<dbReference type="RefSeq" id="WP_132110255.1">
    <property type="nucleotide sequence ID" value="NZ_SMFO01000004.1"/>
</dbReference>
<gene>
    <name evidence="2" type="ORF">E0F98_08025</name>
</gene>
<feature type="domain" description="Glycosyltransferase 2-like" evidence="1">
    <location>
        <begin position="4"/>
        <end position="155"/>
    </location>
</feature>
<sequence length="294" mass="33990">MQTSILIVSKNRKEELSKTLLKIKGLLDFSIHEVLVFLDGCTDGSEDLKNEFSWVKWFGSNTTIGASGSRAILYPHAKGSFFIGLDDDAHPLQADFIAIVTQIFSEYPKVGVLAFQEIKGVFNSNVEALTHKKELVDEYLCHEFVGCGFAIRKVVYEATSGFPVWMDIYGEESCVSIEVLANGYDILYTNRIAVNHRVNREERLKTGKNYYRFDKQLKNTVFYYLVYYPFPLMKIAKLLWHNFKKYACSDRRYFHIYFQSLFSAVTTLPKILSHRKPIDSQILKRICQLPPPRY</sequence>
<dbReference type="EMBL" id="SMFO01000004">
    <property type="protein sequence ID" value="TDE04587.1"/>
    <property type="molecule type" value="Genomic_DNA"/>
</dbReference>